<dbReference type="InterPro" id="IPR001594">
    <property type="entry name" value="Palmitoyltrfase_DHHC"/>
</dbReference>
<dbReference type="AlphaFoldDB" id="A0A9P5Z5Y6"/>
<feature type="transmembrane region" description="Helical" evidence="10">
    <location>
        <begin position="87"/>
        <end position="106"/>
    </location>
</feature>
<comment type="similarity">
    <text evidence="10">Belongs to the DHHC palmitoyltransferase family.</text>
</comment>
<evidence type="ECO:0000256" key="9">
    <source>
        <dbReference type="ARBA" id="ARBA00048048"/>
    </source>
</evidence>
<evidence type="ECO:0000256" key="2">
    <source>
        <dbReference type="ARBA" id="ARBA00022679"/>
    </source>
</evidence>
<evidence type="ECO:0000256" key="6">
    <source>
        <dbReference type="ARBA" id="ARBA00023139"/>
    </source>
</evidence>
<protein>
    <recommendedName>
        <fullName evidence="10">Palmitoyltransferase</fullName>
        <ecNumber evidence="10">2.3.1.225</ecNumber>
    </recommendedName>
</protein>
<dbReference type="GO" id="GO:0019706">
    <property type="term" value="F:protein-cysteine S-palmitoyltransferase activity"/>
    <property type="evidence" value="ECO:0007669"/>
    <property type="project" value="UniProtKB-EC"/>
</dbReference>
<dbReference type="InterPro" id="IPR039859">
    <property type="entry name" value="PFA4/ZDH16/20/ERF2-like"/>
</dbReference>
<dbReference type="PROSITE" id="PS50216">
    <property type="entry name" value="DHHC"/>
    <property type="match status" value="1"/>
</dbReference>
<comment type="caution">
    <text evidence="13">The sequence shown here is derived from an EMBL/GenBank/DDBJ whole genome shotgun (WGS) entry which is preliminary data.</text>
</comment>
<dbReference type="PANTHER" id="PTHR22883">
    <property type="entry name" value="ZINC FINGER DHHC DOMAIN CONTAINING PROTEIN"/>
    <property type="match status" value="1"/>
</dbReference>
<organism evidence="13 14">
    <name type="scientific">Pholiota conissans</name>
    <dbReference type="NCBI Taxonomy" id="109636"/>
    <lineage>
        <taxon>Eukaryota</taxon>
        <taxon>Fungi</taxon>
        <taxon>Dikarya</taxon>
        <taxon>Basidiomycota</taxon>
        <taxon>Agaricomycotina</taxon>
        <taxon>Agaricomycetes</taxon>
        <taxon>Agaricomycetidae</taxon>
        <taxon>Agaricales</taxon>
        <taxon>Agaricineae</taxon>
        <taxon>Strophariaceae</taxon>
        <taxon>Pholiota</taxon>
    </lineage>
</organism>
<keyword evidence="3 10" id="KW-0812">Transmembrane</keyword>
<feature type="transmembrane region" description="Helical" evidence="10">
    <location>
        <begin position="384"/>
        <end position="409"/>
    </location>
</feature>
<keyword evidence="7" id="KW-0449">Lipoprotein</keyword>
<feature type="domain" description="Palmitoyltransferase DHHC" evidence="12">
    <location>
        <begin position="302"/>
        <end position="418"/>
    </location>
</feature>
<dbReference type="Proteomes" id="UP000807469">
    <property type="component" value="Unassembled WGS sequence"/>
</dbReference>
<keyword evidence="6" id="KW-0564">Palmitate</keyword>
<evidence type="ECO:0000256" key="5">
    <source>
        <dbReference type="ARBA" id="ARBA00023136"/>
    </source>
</evidence>
<evidence type="ECO:0000256" key="3">
    <source>
        <dbReference type="ARBA" id="ARBA00022692"/>
    </source>
</evidence>
<evidence type="ECO:0000313" key="13">
    <source>
        <dbReference type="EMBL" id="KAF9481622.1"/>
    </source>
</evidence>
<comment type="domain">
    <text evidence="10">The DHHC domain is required for palmitoyltransferase activity.</text>
</comment>
<proteinExistence type="inferred from homology"/>
<keyword evidence="4 10" id="KW-1133">Transmembrane helix</keyword>
<feature type="compositionally biased region" description="Basic and acidic residues" evidence="11">
    <location>
        <begin position="271"/>
        <end position="282"/>
    </location>
</feature>
<dbReference type="GO" id="GO:0005794">
    <property type="term" value="C:Golgi apparatus"/>
    <property type="evidence" value="ECO:0007669"/>
    <property type="project" value="TreeGrafter"/>
</dbReference>
<reference evidence="13" key="1">
    <citation type="submission" date="2020-11" db="EMBL/GenBank/DDBJ databases">
        <authorList>
            <consortium name="DOE Joint Genome Institute"/>
            <person name="Ahrendt S."/>
            <person name="Riley R."/>
            <person name="Andreopoulos W."/>
            <person name="Labutti K."/>
            <person name="Pangilinan J."/>
            <person name="Ruiz-Duenas F.J."/>
            <person name="Barrasa J.M."/>
            <person name="Sanchez-Garcia M."/>
            <person name="Camarero S."/>
            <person name="Miyauchi S."/>
            <person name="Serrano A."/>
            <person name="Linde D."/>
            <person name="Babiker R."/>
            <person name="Drula E."/>
            <person name="Ayuso-Fernandez I."/>
            <person name="Pacheco R."/>
            <person name="Padilla G."/>
            <person name="Ferreira P."/>
            <person name="Barriuso J."/>
            <person name="Kellner H."/>
            <person name="Castanera R."/>
            <person name="Alfaro M."/>
            <person name="Ramirez L."/>
            <person name="Pisabarro A.G."/>
            <person name="Kuo A."/>
            <person name="Tritt A."/>
            <person name="Lipzen A."/>
            <person name="He G."/>
            <person name="Yan M."/>
            <person name="Ng V."/>
            <person name="Cullen D."/>
            <person name="Martin F."/>
            <person name="Rosso M.-N."/>
            <person name="Henrissat B."/>
            <person name="Hibbett D."/>
            <person name="Martinez A.T."/>
            <person name="Grigoriev I.V."/>
        </authorList>
    </citation>
    <scope>NUCLEOTIDE SEQUENCE</scope>
    <source>
        <strain evidence="13">CIRM-BRFM 674</strain>
    </source>
</reference>
<keyword evidence="5 10" id="KW-0472">Membrane</keyword>
<feature type="region of interest" description="Disordered" evidence="11">
    <location>
        <begin position="139"/>
        <end position="282"/>
    </location>
</feature>
<evidence type="ECO:0000256" key="7">
    <source>
        <dbReference type="ARBA" id="ARBA00023288"/>
    </source>
</evidence>
<dbReference type="EMBL" id="MU155176">
    <property type="protein sequence ID" value="KAF9481622.1"/>
    <property type="molecule type" value="Genomic_DNA"/>
</dbReference>
<evidence type="ECO:0000259" key="12">
    <source>
        <dbReference type="Pfam" id="PF01529"/>
    </source>
</evidence>
<evidence type="ECO:0000256" key="10">
    <source>
        <dbReference type="RuleBase" id="RU079119"/>
    </source>
</evidence>
<feature type="compositionally biased region" description="Basic and acidic residues" evidence="11">
    <location>
        <begin position="190"/>
        <end position="217"/>
    </location>
</feature>
<comment type="catalytic activity">
    <reaction evidence="9 10">
        <text>L-cysteinyl-[protein] + hexadecanoyl-CoA = S-hexadecanoyl-L-cysteinyl-[protein] + CoA</text>
        <dbReference type="Rhea" id="RHEA:36683"/>
        <dbReference type="Rhea" id="RHEA-COMP:10131"/>
        <dbReference type="Rhea" id="RHEA-COMP:11032"/>
        <dbReference type="ChEBI" id="CHEBI:29950"/>
        <dbReference type="ChEBI" id="CHEBI:57287"/>
        <dbReference type="ChEBI" id="CHEBI:57379"/>
        <dbReference type="ChEBI" id="CHEBI:74151"/>
        <dbReference type="EC" id="2.3.1.225"/>
    </reaction>
</comment>
<sequence length="521" mass="58906">MATRPPNVAKPQAQSHERTCCGVIEEVTERAREKRYNRTKPQPWIVRKLMIGVTLGIMGYAGYVYIARLCIPMIRRERGAQAGRSTGIALLVVFCVLYLWMLWAYLRLIVTSPGYARDHVPKSEQPFIPAIAPLHESWQTAEHETARSSADPEPAPRNSQQSRPSLGTSTSHTATQRKVSAGLAGPSYEDLLRRDDTRRSEARDRNVGVLDVPKHAFTDAAATSAPKSSSPVTTSSTAVGSPPHNRADFMNKNLLKKPHALKPTVSSASAKRQEKEQREQERLEALNITRRPSMTPVLHPVHRYCGIDHIVKPYRAHHCRVCGTCVLKYDHHCPWIGQCVGARNQKFFFNFNEAAVVFTAYAFGTTLAYTIKPSNSVNIDPQEIILIALAGFFCLFTTLLVISHVGMILRGMTTVESMLAHNTKRREEDRLARGFKWWQIAAKTRQKKLWDKEWGTIDREGNIWWQGNAHTEWISVMGTSWLGWILPIGHSADDGLTYPVNPRFDAEGRWRRRSEWPAELQ</sequence>
<evidence type="ECO:0000256" key="1">
    <source>
        <dbReference type="ARBA" id="ARBA00004141"/>
    </source>
</evidence>
<dbReference type="OrthoDB" id="1436450at2759"/>
<feature type="compositionally biased region" description="Low complexity" evidence="11">
    <location>
        <begin position="220"/>
        <end position="243"/>
    </location>
</feature>
<keyword evidence="2 10" id="KW-0808">Transferase</keyword>
<evidence type="ECO:0000313" key="14">
    <source>
        <dbReference type="Proteomes" id="UP000807469"/>
    </source>
</evidence>
<accession>A0A9P5Z5Y6</accession>
<evidence type="ECO:0000256" key="11">
    <source>
        <dbReference type="SAM" id="MobiDB-lite"/>
    </source>
</evidence>
<dbReference type="Pfam" id="PF01529">
    <property type="entry name" value="DHHC"/>
    <property type="match status" value="1"/>
</dbReference>
<gene>
    <name evidence="13" type="ORF">BDN70DRAFT_930728</name>
</gene>
<feature type="compositionally biased region" description="Polar residues" evidence="11">
    <location>
        <begin position="157"/>
        <end position="178"/>
    </location>
</feature>
<keyword evidence="14" id="KW-1185">Reference proteome</keyword>
<dbReference type="GO" id="GO:0016020">
    <property type="term" value="C:membrane"/>
    <property type="evidence" value="ECO:0007669"/>
    <property type="project" value="UniProtKB-SubCell"/>
</dbReference>
<evidence type="ECO:0000256" key="4">
    <source>
        <dbReference type="ARBA" id="ARBA00022989"/>
    </source>
</evidence>
<feature type="transmembrane region" description="Helical" evidence="10">
    <location>
        <begin position="44"/>
        <end position="66"/>
    </location>
</feature>
<dbReference type="EC" id="2.3.1.225" evidence="10"/>
<dbReference type="GO" id="GO:0005783">
    <property type="term" value="C:endoplasmic reticulum"/>
    <property type="evidence" value="ECO:0007669"/>
    <property type="project" value="TreeGrafter"/>
</dbReference>
<keyword evidence="8 10" id="KW-0012">Acyltransferase</keyword>
<dbReference type="GO" id="GO:0006612">
    <property type="term" value="P:protein targeting to membrane"/>
    <property type="evidence" value="ECO:0007669"/>
    <property type="project" value="TreeGrafter"/>
</dbReference>
<comment type="subcellular location">
    <subcellularLocation>
        <location evidence="1">Membrane</location>
        <topology evidence="1">Multi-pass membrane protein</topology>
    </subcellularLocation>
</comment>
<evidence type="ECO:0000256" key="8">
    <source>
        <dbReference type="ARBA" id="ARBA00023315"/>
    </source>
</evidence>
<name>A0A9P5Z5Y6_9AGAR</name>